<protein>
    <submittedName>
        <fullName evidence="1">Uncharacterized protein</fullName>
    </submittedName>
</protein>
<dbReference type="EMBL" id="NBNE01012832">
    <property type="protein sequence ID" value="OWY95525.1"/>
    <property type="molecule type" value="Genomic_DNA"/>
</dbReference>
<dbReference type="Proteomes" id="UP000198211">
    <property type="component" value="Unassembled WGS sequence"/>
</dbReference>
<evidence type="ECO:0000313" key="1">
    <source>
        <dbReference type="EMBL" id="OWY95525.1"/>
    </source>
</evidence>
<gene>
    <name evidence="1" type="ORF">PHMEG_00034452</name>
</gene>
<sequence length="133" mass="15138">MWERIHLNGIYTALAEVGLILPDIAAAPTHSAASLNKPLRLVLSDGPRSHSDGPRSHSRALLSVFETSLRMTTVPKYMLPNRLLGHLCRSQHYQVYPANHMSAADRYTVLVWNIRKKQDRWRCLVVDLDILEI</sequence>
<evidence type="ECO:0000313" key="2">
    <source>
        <dbReference type="Proteomes" id="UP000198211"/>
    </source>
</evidence>
<accession>A0A225UQZ9</accession>
<proteinExistence type="predicted"/>
<dbReference type="AlphaFoldDB" id="A0A225UQZ9"/>
<reference evidence="2" key="1">
    <citation type="submission" date="2017-03" db="EMBL/GenBank/DDBJ databases">
        <title>Phytopthora megakarya and P. palmivora, two closely related causual agents of cacao black pod achieved similar genome size and gene model numbers by different mechanisms.</title>
        <authorList>
            <person name="Ali S."/>
            <person name="Shao J."/>
            <person name="Larry D.J."/>
            <person name="Kronmiller B."/>
            <person name="Shen D."/>
            <person name="Strem M.D."/>
            <person name="Melnick R.L."/>
            <person name="Guiltinan M.J."/>
            <person name="Tyler B.M."/>
            <person name="Meinhardt L.W."/>
            <person name="Bailey B.A."/>
        </authorList>
    </citation>
    <scope>NUCLEOTIDE SEQUENCE [LARGE SCALE GENOMIC DNA]</scope>
    <source>
        <strain evidence="2">zdho120</strain>
    </source>
</reference>
<name>A0A225UQZ9_9STRA</name>
<keyword evidence="2" id="KW-1185">Reference proteome</keyword>
<comment type="caution">
    <text evidence="1">The sequence shown here is derived from an EMBL/GenBank/DDBJ whole genome shotgun (WGS) entry which is preliminary data.</text>
</comment>
<organism evidence="1 2">
    <name type="scientific">Phytophthora megakarya</name>
    <dbReference type="NCBI Taxonomy" id="4795"/>
    <lineage>
        <taxon>Eukaryota</taxon>
        <taxon>Sar</taxon>
        <taxon>Stramenopiles</taxon>
        <taxon>Oomycota</taxon>
        <taxon>Peronosporomycetes</taxon>
        <taxon>Peronosporales</taxon>
        <taxon>Peronosporaceae</taxon>
        <taxon>Phytophthora</taxon>
    </lineage>
</organism>